<feature type="domain" description="KARI N-terminal Rossmann" evidence="11">
    <location>
        <begin position="2"/>
        <end position="182"/>
    </location>
</feature>
<dbReference type="Pfam" id="PF01450">
    <property type="entry name" value="KARI_C"/>
    <property type="match status" value="1"/>
</dbReference>
<keyword evidence="5 9" id="KW-0479">Metal-binding</keyword>
<evidence type="ECO:0000256" key="8">
    <source>
        <dbReference type="ARBA" id="ARBA00023304"/>
    </source>
</evidence>
<dbReference type="EMBL" id="CP003198">
    <property type="protein sequence ID" value="AFM20820.1"/>
    <property type="molecule type" value="Genomic_DNA"/>
</dbReference>
<feature type="binding site" evidence="9 10">
    <location>
        <position position="191"/>
    </location>
    <ligand>
        <name>Mg(2+)</name>
        <dbReference type="ChEBI" id="CHEBI:18420"/>
        <label>2</label>
    </ligand>
</feature>
<dbReference type="HOGENOM" id="CLU_033821_0_1_0"/>
<feature type="binding site" evidence="9">
    <location>
        <begin position="25"/>
        <end position="28"/>
    </location>
    <ligand>
        <name>NADP(+)</name>
        <dbReference type="ChEBI" id="CHEBI:58349"/>
    </ligand>
</feature>
<sequence length="336" mass="37460" precursor="true">MAKVYYDRDADMKALEGKTVAILGYGSQGHAHAQNLRDSGVKVVVGLHEGSASRDRARADGLEVKDVEDAVRMSDLVVFLVPDHIQAEVYRKQVAPNMKKEAALVFAHGFTIHFHQIIPPSTVDVFMVAPKSPGHLLRRTYQEGKGVPALFAVYQNASGKAREMALAYGRGLGCGRAGLIETTFAEETETDLFGEQAVLCGGVTELVKAGFETLVDAGYQPEIAYFECLNELKLIVDMMYEGGLSWMRYSVSDTAKYGDMVAGKQVIDSRVRETMKKLLENIQNGLFAKDWILENQCNRPQMRAWQRREKDHLIEKVGSELRKMMPWLDAKNAPED</sequence>
<feature type="binding site" evidence="9 10">
    <location>
        <position position="191"/>
    </location>
    <ligand>
        <name>Mg(2+)</name>
        <dbReference type="ChEBI" id="CHEBI:18420"/>
        <label>1</label>
    </ligand>
</feature>
<evidence type="ECO:0000313" key="13">
    <source>
        <dbReference type="EMBL" id="AFM20820.1"/>
    </source>
</evidence>
<dbReference type="InterPro" id="IPR036291">
    <property type="entry name" value="NAD(P)-bd_dom_sf"/>
</dbReference>
<comment type="catalytic activity">
    <reaction evidence="9">
        <text>(2R,3R)-2,3-dihydroxy-3-methylpentanoate + NADP(+) = (S)-2-ethyl-2-hydroxy-3-oxobutanoate + NADPH + H(+)</text>
        <dbReference type="Rhea" id="RHEA:13493"/>
        <dbReference type="ChEBI" id="CHEBI:15378"/>
        <dbReference type="ChEBI" id="CHEBI:49256"/>
        <dbReference type="ChEBI" id="CHEBI:49258"/>
        <dbReference type="ChEBI" id="CHEBI:57783"/>
        <dbReference type="ChEBI" id="CHEBI:58349"/>
        <dbReference type="EC" id="1.1.1.86"/>
    </reaction>
</comment>
<keyword evidence="8 9" id="KW-0100">Branched-chain amino acid biosynthesis</keyword>
<dbReference type="GO" id="GO:0016853">
    <property type="term" value="F:isomerase activity"/>
    <property type="evidence" value="ECO:0007669"/>
    <property type="project" value="UniProtKB-KW"/>
</dbReference>
<dbReference type="NCBIfam" id="NF004017">
    <property type="entry name" value="PRK05479.1"/>
    <property type="match status" value="1"/>
</dbReference>
<gene>
    <name evidence="9" type="primary">ilvC</name>
    <name evidence="13" type="ordered locus">Anamo_0149</name>
</gene>
<evidence type="ECO:0000256" key="1">
    <source>
        <dbReference type="ARBA" id="ARBA00004864"/>
    </source>
</evidence>
<comment type="catalytic activity">
    <reaction evidence="9">
        <text>(2R)-2,3-dihydroxy-3-methylbutanoate + NADP(+) = (2S)-2-acetolactate + NADPH + H(+)</text>
        <dbReference type="Rhea" id="RHEA:22068"/>
        <dbReference type="ChEBI" id="CHEBI:15378"/>
        <dbReference type="ChEBI" id="CHEBI:49072"/>
        <dbReference type="ChEBI" id="CHEBI:57783"/>
        <dbReference type="ChEBI" id="CHEBI:58349"/>
        <dbReference type="ChEBI" id="CHEBI:58476"/>
        <dbReference type="EC" id="1.1.1.86"/>
    </reaction>
</comment>
<comment type="cofactor">
    <cofactor evidence="9">
        <name>Mg(2+)</name>
        <dbReference type="ChEBI" id="CHEBI:18420"/>
    </cofactor>
    <text evidence="9">Binds 2 magnesium ions per subunit.</text>
</comment>
<dbReference type="GO" id="GO:0050661">
    <property type="term" value="F:NADP binding"/>
    <property type="evidence" value="ECO:0007669"/>
    <property type="project" value="InterPro"/>
</dbReference>
<dbReference type="PANTHER" id="PTHR21371:SF1">
    <property type="entry name" value="KETOL-ACID REDUCTOISOMERASE, MITOCHONDRIAL"/>
    <property type="match status" value="1"/>
</dbReference>
<dbReference type="UniPathway" id="UPA00047">
    <property type="reaction ID" value="UER00056"/>
</dbReference>
<keyword evidence="14" id="KW-1185">Reference proteome</keyword>
<dbReference type="KEGG" id="amo:Anamo_0149"/>
<evidence type="ECO:0000256" key="5">
    <source>
        <dbReference type="ARBA" id="ARBA00022723"/>
    </source>
</evidence>
<dbReference type="NCBIfam" id="NF009940">
    <property type="entry name" value="PRK13403.1"/>
    <property type="match status" value="1"/>
</dbReference>
<dbReference type="InterPro" id="IPR013023">
    <property type="entry name" value="KARI"/>
</dbReference>
<feature type="binding site" evidence="9">
    <location>
        <position position="134"/>
    </location>
    <ligand>
        <name>NADP(+)</name>
        <dbReference type="ChEBI" id="CHEBI:58349"/>
    </ligand>
</feature>
<keyword evidence="13" id="KW-0413">Isomerase</keyword>
<dbReference type="Gene3D" id="6.10.240.10">
    <property type="match status" value="1"/>
</dbReference>
<organism evidence="13 14">
    <name type="scientific">Acetomicrobium mobile (strain ATCC BAA-54 / DSM 13181 / JCM 12221 / NGA)</name>
    <name type="common">Anaerobaculum mobile</name>
    <dbReference type="NCBI Taxonomy" id="891968"/>
    <lineage>
        <taxon>Bacteria</taxon>
        <taxon>Thermotogati</taxon>
        <taxon>Synergistota</taxon>
        <taxon>Synergistia</taxon>
        <taxon>Synergistales</taxon>
        <taxon>Acetomicrobiaceae</taxon>
        <taxon>Acetomicrobium</taxon>
    </lineage>
</organism>
<evidence type="ECO:0000256" key="2">
    <source>
        <dbReference type="ARBA" id="ARBA00004885"/>
    </source>
</evidence>
<comment type="similarity">
    <text evidence="3 9 10">Belongs to the ketol-acid reductoisomerase family.</text>
</comment>
<evidence type="ECO:0000256" key="9">
    <source>
        <dbReference type="HAMAP-Rule" id="MF_00435"/>
    </source>
</evidence>
<feature type="domain" description="KARI C-terminal knotted" evidence="12">
    <location>
        <begin position="183"/>
        <end position="328"/>
    </location>
</feature>
<dbReference type="PIRSF" id="PIRSF000116">
    <property type="entry name" value="IlvC_gammaproteo"/>
    <property type="match status" value="1"/>
</dbReference>
<dbReference type="PROSITE" id="PS51851">
    <property type="entry name" value="KARI_C"/>
    <property type="match status" value="1"/>
</dbReference>
<evidence type="ECO:0000256" key="4">
    <source>
        <dbReference type="ARBA" id="ARBA00022605"/>
    </source>
</evidence>
<accession>I4BU63</accession>
<dbReference type="eggNOG" id="COG0059">
    <property type="taxonomic scope" value="Bacteria"/>
</dbReference>
<protein>
    <recommendedName>
        <fullName evidence="9">Ketol-acid reductoisomerase (NADP(+))</fullName>
        <shortName evidence="9">KARI</shortName>
        <ecNumber evidence="9">1.1.1.86</ecNumber>
    </recommendedName>
    <alternativeName>
        <fullName evidence="9">Acetohydroxy-acid isomeroreductase</fullName>
        <shortName evidence="9">AHIR</shortName>
    </alternativeName>
    <alternativeName>
        <fullName evidence="9">Alpha-keto-beta-hydroxylacyl reductoisomerase</fullName>
    </alternativeName>
</protein>
<dbReference type="GO" id="GO:0004455">
    <property type="term" value="F:ketol-acid reductoisomerase activity"/>
    <property type="evidence" value="ECO:0007669"/>
    <property type="project" value="UniProtKB-UniRule"/>
</dbReference>
<evidence type="ECO:0000259" key="12">
    <source>
        <dbReference type="PROSITE" id="PS51851"/>
    </source>
</evidence>
<dbReference type="NCBIfam" id="TIGR00465">
    <property type="entry name" value="ilvC"/>
    <property type="match status" value="1"/>
</dbReference>
<dbReference type="InterPro" id="IPR008927">
    <property type="entry name" value="6-PGluconate_DH-like_C_sf"/>
</dbReference>
<dbReference type="SUPFAM" id="SSF48179">
    <property type="entry name" value="6-phosphogluconate dehydrogenase C-terminal domain-like"/>
    <property type="match status" value="1"/>
</dbReference>
<comment type="pathway">
    <text evidence="1 9">Amino-acid biosynthesis; L-valine biosynthesis; L-valine from pyruvate: step 2/4.</text>
</comment>
<dbReference type="Gene3D" id="3.40.50.720">
    <property type="entry name" value="NAD(P)-binding Rossmann-like Domain"/>
    <property type="match status" value="1"/>
</dbReference>
<dbReference type="Proteomes" id="UP000006061">
    <property type="component" value="Chromosome"/>
</dbReference>
<dbReference type="SUPFAM" id="SSF51735">
    <property type="entry name" value="NAD(P)-binding Rossmann-fold domains"/>
    <property type="match status" value="1"/>
</dbReference>
<dbReference type="PROSITE" id="PS51850">
    <property type="entry name" value="KARI_N"/>
    <property type="match status" value="1"/>
</dbReference>
<feature type="binding site" evidence="9 10">
    <location>
        <position position="195"/>
    </location>
    <ligand>
        <name>Mg(2+)</name>
        <dbReference type="ChEBI" id="CHEBI:18420"/>
        <label>1</label>
    </ligand>
</feature>
<feature type="binding site" evidence="9 10">
    <location>
        <position position="227"/>
    </location>
    <ligand>
        <name>Mg(2+)</name>
        <dbReference type="ChEBI" id="CHEBI:18420"/>
        <label>2</label>
    </ligand>
</feature>
<dbReference type="GO" id="GO:0005829">
    <property type="term" value="C:cytosol"/>
    <property type="evidence" value="ECO:0007669"/>
    <property type="project" value="TreeGrafter"/>
</dbReference>
<evidence type="ECO:0000256" key="7">
    <source>
        <dbReference type="ARBA" id="ARBA00023002"/>
    </source>
</evidence>
<dbReference type="InterPro" id="IPR000506">
    <property type="entry name" value="KARI_C"/>
</dbReference>
<dbReference type="EC" id="1.1.1.86" evidence="9"/>
<comment type="caution">
    <text evidence="9">Lacks conserved residue(s) required for the propagation of feature annotation.</text>
</comment>
<evidence type="ECO:0000256" key="6">
    <source>
        <dbReference type="ARBA" id="ARBA00022842"/>
    </source>
</evidence>
<dbReference type="UniPathway" id="UPA00049">
    <property type="reaction ID" value="UER00060"/>
</dbReference>
<keyword evidence="4 9" id="KW-0028">Amino-acid biosynthesis</keyword>
<evidence type="ECO:0000313" key="14">
    <source>
        <dbReference type="Proteomes" id="UP000006061"/>
    </source>
</evidence>
<feature type="binding site" evidence="9 10">
    <location>
        <position position="231"/>
    </location>
    <ligand>
        <name>Mg(2+)</name>
        <dbReference type="ChEBI" id="CHEBI:18420"/>
        <label>2</label>
    </ligand>
</feature>
<comment type="pathway">
    <text evidence="2 9">Amino-acid biosynthesis; L-isoleucine biosynthesis; L-isoleucine from 2-oxobutanoate: step 2/4.</text>
</comment>
<keyword evidence="7 9" id="KW-0560">Oxidoreductase</keyword>
<dbReference type="InterPro" id="IPR014359">
    <property type="entry name" value="KARI_prok"/>
</dbReference>
<comment type="function">
    <text evidence="9">Involved in the biosynthesis of branched-chain amino acids (BCAA). Catalyzes an alkyl-migration followed by a ketol-acid reduction of (S)-2-acetolactate (S2AL) to yield (R)-2,3-dihydroxy-isovalerate. In the isomerase reaction, S2AL is rearranged via a Mg-dependent methyl migration to produce 3-hydroxy-3-methyl-2-ketobutyrate (HMKB). In the reductase reaction, this 2-ketoacid undergoes a metal-dependent reduction by NADPH to yield (R)-2,3-dihydroxy-isovalerate.</text>
</comment>
<dbReference type="InterPro" id="IPR013116">
    <property type="entry name" value="KARI_N"/>
</dbReference>
<dbReference type="Pfam" id="PF07991">
    <property type="entry name" value="KARI_N"/>
    <property type="match status" value="1"/>
</dbReference>
<keyword evidence="9" id="KW-0521">NADP</keyword>
<feature type="binding site" evidence="9 10">
    <location>
        <position position="252"/>
    </location>
    <ligand>
        <name>substrate</name>
    </ligand>
</feature>
<dbReference type="HAMAP" id="MF_00435">
    <property type="entry name" value="IlvC"/>
    <property type="match status" value="1"/>
</dbReference>
<dbReference type="AlphaFoldDB" id="I4BU63"/>
<proteinExistence type="inferred from homology"/>
<dbReference type="FunFam" id="3.40.50.720:FF:000023">
    <property type="entry name" value="Ketol-acid reductoisomerase (NADP(+))"/>
    <property type="match status" value="1"/>
</dbReference>
<keyword evidence="6 9" id="KW-0460">Magnesium</keyword>
<feature type="binding site" evidence="9">
    <location>
        <position position="51"/>
    </location>
    <ligand>
        <name>NADP(+)</name>
        <dbReference type="ChEBI" id="CHEBI:58349"/>
    </ligand>
</feature>
<dbReference type="GO" id="GO:0000287">
    <property type="term" value="F:magnesium ion binding"/>
    <property type="evidence" value="ECO:0007669"/>
    <property type="project" value="UniProtKB-UniRule"/>
</dbReference>
<feature type="binding site" evidence="9">
    <location>
        <position position="53"/>
    </location>
    <ligand>
        <name>NADP(+)</name>
        <dbReference type="ChEBI" id="CHEBI:58349"/>
    </ligand>
</feature>
<evidence type="ECO:0000259" key="11">
    <source>
        <dbReference type="PROSITE" id="PS51850"/>
    </source>
</evidence>
<dbReference type="PATRIC" id="fig|891968.3.peg.153"/>
<reference evidence="14" key="1">
    <citation type="journal article" date="2013" name="Stand. Genomic Sci.">
        <title>Complete genome sequence of the moderate thermophile Anaerobaculum mobile type strain (NGA(T)).</title>
        <authorList>
            <person name="Mavromatis K."/>
            <person name="Stackebrandt E."/>
            <person name="Held B."/>
            <person name="Lapidus A."/>
            <person name="Nolan M."/>
            <person name="Lucas S."/>
            <person name="Hammon N."/>
            <person name="Deshpande S."/>
            <person name="Cheng J.F."/>
            <person name="Tapia R."/>
            <person name="Goodwin L.A."/>
            <person name="Pitluck S."/>
            <person name="Liolios K."/>
            <person name="Pagani I."/>
            <person name="Ivanova N."/>
            <person name="Mikhailova N."/>
            <person name="Huntemann M."/>
            <person name="Pati A."/>
            <person name="Chen A."/>
            <person name="Palaniappan K."/>
            <person name="Land M."/>
            <person name="Rohde M."/>
            <person name="Spring S."/>
            <person name="Goker M."/>
            <person name="Woyke T."/>
            <person name="Detter J.C."/>
            <person name="Bristow J."/>
            <person name="Eisen J.A."/>
            <person name="Markowitz V."/>
            <person name="Hugenholtz P."/>
            <person name="Klenk H.P."/>
            <person name="Kyrpides N.C."/>
        </authorList>
    </citation>
    <scope>NUCLEOTIDE SEQUENCE</scope>
    <source>
        <strain evidence="14">ATCC BAA-54 / DSM 13181 / NGA</strain>
    </source>
</reference>
<evidence type="ECO:0000256" key="3">
    <source>
        <dbReference type="ARBA" id="ARBA00010318"/>
    </source>
</evidence>
<dbReference type="GO" id="GO:0009099">
    <property type="term" value="P:L-valine biosynthetic process"/>
    <property type="evidence" value="ECO:0007669"/>
    <property type="project" value="UniProtKB-UniRule"/>
</dbReference>
<dbReference type="PANTHER" id="PTHR21371">
    <property type="entry name" value="KETOL-ACID REDUCTOISOMERASE, MITOCHONDRIAL"/>
    <property type="match status" value="1"/>
</dbReference>
<name>I4BU63_ACEMN</name>
<evidence type="ECO:0000256" key="10">
    <source>
        <dbReference type="PROSITE-ProRule" id="PRU01198"/>
    </source>
</evidence>
<dbReference type="STRING" id="891968.Anamo_0149"/>
<dbReference type="GO" id="GO:0009097">
    <property type="term" value="P:isoleucine biosynthetic process"/>
    <property type="evidence" value="ECO:0007669"/>
    <property type="project" value="UniProtKB-UniRule"/>
</dbReference>
<feature type="active site" evidence="9">
    <location>
        <position position="108"/>
    </location>
</feature>